<accession>A0A183GHG1</accession>
<sequence length="69" mass="8012">MQCTKNQVRRMREEAAVISRVRLRQSRLSMKLGRRRPTRYVELHGMNSALRRSLDDAISAIKHGCGQMT</sequence>
<accession>A0A3P8DBW3</accession>
<reference evidence="1 2" key="1">
    <citation type="submission" date="2018-11" db="EMBL/GenBank/DDBJ databases">
        <authorList>
            <consortium name="Pathogen Informatics"/>
        </authorList>
    </citation>
    <scope>NUCLEOTIDE SEQUENCE [LARGE SCALE GENOMIC DNA]</scope>
</reference>
<organism evidence="2 3">
    <name type="scientific">Heligmosomoides polygyrus</name>
    <name type="common">Parasitic roundworm</name>
    <dbReference type="NCBI Taxonomy" id="6339"/>
    <lineage>
        <taxon>Eukaryota</taxon>
        <taxon>Metazoa</taxon>
        <taxon>Ecdysozoa</taxon>
        <taxon>Nematoda</taxon>
        <taxon>Chromadorea</taxon>
        <taxon>Rhabditida</taxon>
        <taxon>Rhabditina</taxon>
        <taxon>Rhabditomorpha</taxon>
        <taxon>Strongyloidea</taxon>
        <taxon>Heligmosomidae</taxon>
        <taxon>Heligmosomoides</taxon>
    </lineage>
</organism>
<name>A0A183GHG1_HELPZ</name>
<reference evidence="3" key="2">
    <citation type="submission" date="2019-09" db="UniProtKB">
        <authorList>
            <consortium name="WormBaseParasite"/>
        </authorList>
    </citation>
    <scope>IDENTIFICATION</scope>
</reference>
<keyword evidence="2" id="KW-1185">Reference proteome</keyword>
<proteinExistence type="predicted"/>
<evidence type="ECO:0000313" key="3">
    <source>
        <dbReference type="WBParaSite" id="HPBE_0002199801-mRNA-1"/>
    </source>
</evidence>
<evidence type="ECO:0000313" key="1">
    <source>
        <dbReference type="EMBL" id="VDP29604.1"/>
    </source>
</evidence>
<dbReference type="AlphaFoldDB" id="A0A183GHG1"/>
<evidence type="ECO:0000313" key="2">
    <source>
        <dbReference type="Proteomes" id="UP000050761"/>
    </source>
</evidence>
<dbReference type="Proteomes" id="UP000050761">
    <property type="component" value="Unassembled WGS sequence"/>
</dbReference>
<protein>
    <submittedName>
        <fullName evidence="3">HTH_Tnp_Tc3_1 domain-containing protein</fullName>
    </submittedName>
</protein>
<dbReference type="WBParaSite" id="HPBE_0002199801-mRNA-1">
    <property type="protein sequence ID" value="HPBE_0002199801-mRNA-1"/>
    <property type="gene ID" value="HPBE_0002199801"/>
</dbReference>
<gene>
    <name evidence="1" type="ORF">HPBE_LOCUS21997</name>
</gene>
<dbReference type="EMBL" id="UZAH01033551">
    <property type="protein sequence ID" value="VDP29604.1"/>
    <property type="molecule type" value="Genomic_DNA"/>
</dbReference>